<feature type="binding site" evidence="6">
    <location>
        <position position="54"/>
    </location>
    <ligand>
        <name>Zn(2+)</name>
        <dbReference type="ChEBI" id="CHEBI:29105"/>
        <label>1</label>
    </ligand>
</feature>
<dbReference type="InterPro" id="IPR011059">
    <property type="entry name" value="Metal-dep_hydrolase_composite"/>
</dbReference>
<name>A0ABP9FW35_9ACTN</name>
<proteinExistence type="inferred from homology"/>
<evidence type="ECO:0000313" key="10">
    <source>
        <dbReference type="Proteomes" id="UP001501521"/>
    </source>
</evidence>
<evidence type="ECO:0000256" key="4">
    <source>
        <dbReference type="ARBA" id="ARBA00022801"/>
    </source>
</evidence>
<keyword evidence="4 6" id="KW-0378">Hydrolase</keyword>
<comment type="similarity">
    <text evidence="2 6">Belongs to the metallo-dependent hydrolases superfamily. DHOase family. Class I DHOase subfamily.</text>
</comment>
<dbReference type="PANTHER" id="PTHR43668">
    <property type="entry name" value="ALLANTOINASE"/>
    <property type="match status" value="1"/>
</dbReference>
<comment type="caution">
    <text evidence="9">The sequence shown here is derived from an EMBL/GenBank/DDBJ whole genome shotgun (WGS) entry which is preliminary data.</text>
</comment>
<dbReference type="Pfam" id="PF12890">
    <property type="entry name" value="DHOase"/>
    <property type="match status" value="1"/>
</dbReference>
<evidence type="ECO:0000256" key="5">
    <source>
        <dbReference type="ARBA" id="ARBA00022975"/>
    </source>
</evidence>
<dbReference type="NCBIfam" id="TIGR00857">
    <property type="entry name" value="pyrC_multi"/>
    <property type="match status" value="1"/>
</dbReference>
<feature type="binding site" evidence="6">
    <location>
        <position position="273"/>
    </location>
    <ligand>
        <name>substrate</name>
    </ligand>
</feature>
<dbReference type="Gene3D" id="3.20.20.140">
    <property type="entry name" value="Metal-dependent hydrolases"/>
    <property type="match status" value="1"/>
</dbReference>
<keyword evidence="3 6" id="KW-0479">Metal-binding</keyword>
<keyword evidence="5 6" id="KW-0665">Pyrimidine biosynthesis</keyword>
<dbReference type="SUPFAM" id="SSF51556">
    <property type="entry name" value="Metallo-dependent hydrolases"/>
    <property type="match status" value="1"/>
</dbReference>
<dbReference type="EMBL" id="BAABLV010000044">
    <property type="protein sequence ID" value="GAA4908191.1"/>
    <property type="molecule type" value="Genomic_DNA"/>
</dbReference>
<feature type="binding site" evidence="6">
    <location>
        <position position="304"/>
    </location>
    <ligand>
        <name>substrate</name>
    </ligand>
</feature>
<dbReference type="InterPro" id="IPR032466">
    <property type="entry name" value="Metal_Hydrolase"/>
</dbReference>
<dbReference type="PANTHER" id="PTHR43668:SF2">
    <property type="entry name" value="ALLANTOINASE"/>
    <property type="match status" value="1"/>
</dbReference>
<evidence type="ECO:0000313" key="9">
    <source>
        <dbReference type="EMBL" id="GAA4908191.1"/>
    </source>
</evidence>
<evidence type="ECO:0000256" key="7">
    <source>
        <dbReference type="SAM" id="MobiDB-lite"/>
    </source>
</evidence>
<dbReference type="EC" id="3.5.2.3" evidence="6"/>
<dbReference type="NCBIfam" id="NF006836">
    <property type="entry name" value="PRK09357.1-1"/>
    <property type="match status" value="1"/>
</dbReference>
<feature type="region of interest" description="Disordered" evidence="7">
    <location>
        <begin position="385"/>
        <end position="406"/>
    </location>
</feature>
<evidence type="ECO:0000256" key="1">
    <source>
        <dbReference type="ARBA" id="ARBA00002368"/>
    </source>
</evidence>
<comment type="pathway">
    <text evidence="6">Pyrimidine metabolism; UMP biosynthesis via de novo pathway; (S)-dihydroorotate from bicarbonate: step 3/3.</text>
</comment>
<gene>
    <name evidence="6" type="primary">pyrC</name>
    <name evidence="9" type="ORF">GCM10025789_29700</name>
</gene>
<protein>
    <recommendedName>
        <fullName evidence="6">Dihydroorotase</fullName>
        <shortName evidence="6">DHOase</shortName>
        <ecNumber evidence="6">3.5.2.3</ecNumber>
    </recommendedName>
</protein>
<feature type="binding site" evidence="6">
    <location>
        <position position="173"/>
    </location>
    <ligand>
        <name>Zn(2+)</name>
        <dbReference type="ChEBI" id="CHEBI:29105"/>
        <label>2</label>
    </ligand>
</feature>
<feature type="binding site" evidence="6">
    <location>
        <position position="300"/>
    </location>
    <ligand>
        <name>Zn(2+)</name>
        <dbReference type="ChEBI" id="CHEBI:29105"/>
        <label>1</label>
    </ligand>
</feature>
<feature type="domain" description="Dihydroorotase catalytic" evidence="8">
    <location>
        <begin position="43"/>
        <end position="232"/>
    </location>
</feature>
<comment type="cofactor">
    <cofactor evidence="6">
        <name>Zn(2+)</name>
        <dbReference type="ChEBI" id="CHEBI:29105"/>
    </cofactor>
    <text evidence="6">Binds 2 Zn(2+) ions per subunit.</text>
</comment>
<feature type="binding site" evidence="6">
    <location>
        <position position="86"/>
    </location>
    <ligand>
        <name>substrate</name>
    </ligand>
</feature>
<dbReference type="SUPFAM" id="SSF51338">
    <property type="entry name" value="Composite domain of metallo-dependent hydrolases"/>
    <property type="match status" value="1"/>
</dbReference>
<dbReference type="InterPro" id="IPR004722">
    <property type="entry name" value="DHOase"/>
</dbReference>
<sequence>MTATTLHGVQLPDGTRTDLHLANGVITESAPADARIVDCHGLIALPGLVDPHTHLREPGREDAETVLSGTEAAARGGFTAVCAMANTQPVTDTAEKAEHVLDLGLNAGLVDVVVIGAISKGLKGEELAELGLMNRSRARVTMFSDDGMCLMNPQLMRRALEWVRPFNGVVAQHSQDSFLAGPGACCHEGELSGRLGLGGWPPVAESTIIARDAMLAEATGSRLHVCHITTAEGVEVVRWAKQRGVQITAEVTPHHLLLGTEELTGYDTVYKVNPPLRTPEHIEALRAALEDGTIDVVGTDHAPHAPQDKDHAFVDARPGMLGLEQALSVVIETMVKPGRLTWAQVAERMSHAPARLASLADQGRPLRVGEPANIVLVNPDRTATVDRAQSRSLSRNNPYHGRTLPDPVEATFLRGRQTFARTDS</sequence>
<feature type="binding site" evidence="6">
    <location>
        <begin position="318"/>
        <end position="319"/>
    </location>
    <ligand>
        <name>substrate</name>
    </ligand>
</feature>
<dbReference type="InterPro" id="IPR050138">
    <property type="entry name" value="DHOase/Allantoinase_Hydrolase"/>
</dbReference>
<comment type="catalytic activity">
    <reaction evidence="6">
        <text>(S)-dihydroorotate + H2O = N-carbamoyl-L-aspartate + H(+)</text>
        <dbReference type="Rhea" id="RHEA:24296"/>
        <dbReference type="ChEBI" id="CHEBI:15377"/>
        <dbReference type="ChEBI" id="CHEBI:15378"/>
        <dbReference type="ChEBI" id="CHEBI:30864"/>
        <dbReference type="ChEBI" id="CHEBI:32814"/>
        <dbReference type="EC" id="3.5.2.3"/>
    </reaction>
</comment>
<dbReference type="CDD" id="cd01317">
    <property type="entry name" value="DHOase_IIa"/>
    <property type="match status" value="1"/>
</dbReference>
<feature type="binding site" evidence="6">
    <location>
        <begin position="54"/>
        <end position="56"/>
    </location>
    <ligand>
        <name>substrate</name>
    </ligand>
</feature>
<dbReference type="Proteomes" id="UP001501521">
    <property type="component" value="Unassembled WGS sequence"/>
</dbReference>
<feature type="binding site" evidence="6">
    <location>
        <position position="146"/>
    </location>
    <ligand>
        <name>Zn(2+)</name>
        <dbReference type="ChEBI" id="CHEBI:29105"/>
        <label>2</label>
    </ligand>
</feature>
<dbReference type="RefSeq" id="WP_345584269.1">
    <property type="nucleotide sequence ID" value="NZ_BAABLV010000044.1"/>
</dbReference>
<dbReference type="InterPro" id="IPR024403">
    <property type="entry name" value="DHOase_cat"/>
</dbReference>
<comment type="function">
    <text evidence="1 6">Catalyzes the reversible cyclization of carbamoyl aspartate to dihydroorotate.</text>
</comment>
<feature type="binding site" evidence="6">
    <location>
        <position position="227"/>
    </location>
    <ligand>
        <name>Zn(2+)</name>
        <dbReference type="ChEBI" id="CHEBI:29105"/>
        <label>2</label>
    </ligand>
</feature>
<dbReference type="Gene3D" id="2.30.40.10">
    <property type="entry name" value="Urease, subunit C, domain 1"/>
    <property type="match status" value="1"/>
</dbReference>
<evidence type="ECO:0000256" key="6">
    <source>
        <dbReference type="HAMAP-Rule" id="MF_00220"/>
    </source>
</evidence>
<organism evidence="9 10">
    <name type="scientific">Tessaracoccus lubricantis</name>
    <dbReference type="NCBI Taxonomy" id="545543"/>
    <lineage>
        <taxon>Bacteria</taxon>
        <taxon>Bacillati</taxon>
        <taxon>Actinomycetota</taxon>
        <taxon>Actinomycetes</taxon>
        <taxon>Propionibacteriales</taxon>
        <taxon>Propionibacteriaceae</taxon>
        <taxon>Tessaracoccus</taxon>
    </lineage>
</organism>
<dbReference type="PROSITE" id="PS00483">
    <property type="entry name" value="DIHYDROOROTASE_2"/>
    <property type="match status" value="1"/>
</dbReference>
<dbReference type="HAMAP" id="MF_00220_B">
    <property type="entry name" value="PyrC_classI_B"/>
    <property type="match status" value="1"/>
</dbReference>
<evidence type="ECO:0000259" key="8">
    <source>
        <dbReference type="Pfam" id="PF12890"/>
    </source>
</evidence>
<accession>A0ABP9FW35</accession>
<keyword evidence="10" id="KW-1185">Reference proteome</keyword>
<keyword evidence="6" id="KW-0862">Zinc</keyword>
<reference evidence="10" key="1">
    <citation type="journal article" date="2019" name="Int. J. Syst. Evol. Microbiol.">
        <title>The Global Catalogue of Microorganisms (GCM) 10K type strain sequencing project: providing services to taxonomists for standard genome sequencing and annotation.</title>
        <authorList>
            <consortium name="The Broad Institute Genomics Platform"/>
            <consortium name="The Broad Institute Genome Sequencing Center for Infectious Disease"/>
            <person name="Wu L."/>
            <person name="Ma J."/>
        </authorList>
    </citation>
    <scope>NUCLEOTIDE SEQUENCE [LARGE SCALE GENOMIC DNA]</scope>
    <source>
        <strain evidence="10">JCM 19125</strain>
    </source>
</reference>
<evidence type="ECO:0000256" key="2">
    <source>
        <dbReference type="ARBA" id="ARBA00010286"/>
    </source>
</evidence>
<feature type="binding site" evidence="6">
    <location>
        <position position="52"/>
    </location>
    <ligand>
        <name>Zn(2+)</name>
        <dbReference type="ChEBI" id="CHEBI:29105"/>
        <label>1</label>
    </ligand>
</feature>
<feature type="active site" evidence="6">
    <location>
        <position position="300"/>
    </location>
</feature>
<evidence type="ECO:0000256" key="3">
    <source>
        <dbReference type="ARBA" id="ARBA00022723"/>
    </source>
</evidence>
<feature type="binding site" evidence="6">
    <location>
        <position position="146"/>
    </location>
    <ligand>
        <name>Zn(2+)</name>
        <dbReference type="ChEBI" id="CHEBI:29105"/>
        <label>1</label>
    </ligand>
</feature>
<dbReference type="InterPro" id="IPR002195">
    <property type="entry name" value="Dihydroorotase_CS"/>
</dbReference>